<accession>A0A1A8GHX2</accession>
<protein>
    <submittedName>
        <fullName evidence="1">Uncharacterized protein</fullName>
    </submittedName>
</protein>
<evidence type="ECO:0000313" key="1">
    <source>
        <dbReference type="EMBL" id="SBQ70767.1"/>
    </source>
</evidence>
<reference evidence="1" key="1">
    <citation type="submission" date="2016-05" db="EMBL/GenBank/DDBJ databases">
        <authorList>
            <person name="Lavstsen T."/>
            <person name="Jespersen J.S."/>
        </authorList>
    </citation>
    <scope>NUCLEOTIDE SEQUENCE</scope>
    <source>
        <tissue evidence="1">Brain</tissue>
    </source>
</reference>
<feature type="non-terminal residue" evidence="1">
    <location>
        <position position="1"/>
    </location>
</feature>
<reference evidence="1" key="2">
    <citation type="submission" date="2016-06" db="EMBL/GenBank/DDBJ databases">
        <title>The genome of a short-lived fish provides insights into sex chromosome evolution and the genetic control of aging.</title>
        <authorList>
            <person name="Reichwald K."/>
            <person name="Felder M."/>
            <person name="Petzold A."/>
            <person name="Koch P."/>
            <person name="Groth M."/>
            <person name="Platzer M."/>
        </authorList>
    </citation>
    <scope>NUCLEOTIDE SEQUENCE</scope>
    <source>
        <tissue evidence="1">Brain</tissue>
    </source>
</reference>
<name>A0A1A8GHX2_9TELE</name>
<gene>
    <name evidence="1" type="primary">Nfu_g_1_010143</name>
</gene>
<dbReference type="AlphaFoldDB" id="A0A1A8GHX2"/>
<organism evidence="1">
    <name type="scientific">Nothobranchius korthausae</name>
    <dbReference type="NCBI Taxonomy" id="1143690"/>
    <lineage>
        <taxon>Eukaryota</taxon>
        <taxon>Metazoa</taxon>
        <taxon>Chordata</taxon>
        <taxon>Craniata</taxon>
        <taxon>Vertebrata</taxon>
        <taxon>Euteleostomi</taxon>
        <taxon>Actinopterygii</taxon>
        <taxon>Neopterygii</taxon>
        <taxon>Teleostei</taxon>
        <taxon>Neoteleostei</taxon>
        <taxon>Acanthomorphata</taxon>
        <taxon>Ovalentaria</taxon>
        <taxon>Atherinomorphae</taxon>
        <taxon>Cyprinodontiformes</taxon>
        <taxon>Nothobranchiidae</taxon>
        <taxon>Nothobranchius</taxon>
    </lineage>
</organism>
<feature type="non-terminal residue" evidence="1">
    <location>
        <position position="75"/>
    </location>
</feature>
<dbReference type="EMBL" id="HAEC01002690">
    <property type="protein sequence ID" value="SBQ70767.1"/>
    <property type="molecule type" value="Transcribed_RNA"/>
</dbReference>
<proteinExistence type="predicted"/>
<sequence>KSIPDLLGQQGEELESHFGVPHMHIAVVSCIHPKTFFQNNVCPFTEGVSTIYCVCGYRDDPKPHSRDLTFGFKYP</sequence>